<feature type="domain" description="Metallo-beta-lactamase" evidence="1">
    <location>
        <begin position="49"/>
        <end position="123"/>
    </location>
</feature>
<accession>A0AA41R3J0</accession>
<reference evidence="2" key="1">
    <citation type="submission" date="2022-04" db="EMBL/GenBank/DDBJ databases">
        <title>Desulfatitalea alkaliphila sp. nov., a novel anaerobic sulfate-reducing bacterium isolated from terrestrial mud volcano, Taman Peninsula, Russia.</title>
        <authorList>
            <person name="Khomyakova M.A."/>
            <person name="Merkel A.Y."/>
            <person name="Slobodkin A.I."/>
        </authorList>
    </citation>
    <scope>NUCLEOTIDE SEQUENCE</scope>
    <source>
        <strain evidence="2">M08but</strain>
    </source>
</reference>
<dbReference type="InterPro" id="IPR052926">
    <property type="entry name" value="Metallo-beta-lactamase_dom"/>
</dbReference>
<gene>
    <name evidence="2" type="ORF">MRX98_13735</name>
</gene>
<dbReference type="Gene3D" id="3.60.15.10">
    <property type="entry name" value="Ribonuclease Z/Hydroxyacylglutathione hydrolase-like"/>
    <property type="match status" value="1"/>
</dbReference>
<dbReference type="Pfam" id="PF00753">
    <property type="entry name" value="Lactamase_B"/>
    <property type="match status" value="1"/>
</dbReference>
<dbReference type="InterPro" id="IPR041712">
    <property type="entry name" value="DHPS-like_MBL-fold"/>
</dbReference>
<dbReference type="InterPro" id="IPR001279">
    <property type="entry name" value="Metallo-B-lactamas"/>
</dbReference>
<keyword evidence="3" id="KW-1185">Reference proteome</keyword>
<protein>
    <submittedName>
        <fullName evidence="2">MBL fold metallo-hydrolase</fullName>
    </submittedName>
</protein>
<comment type="caution">
    <text evidence="2">The sequence shown here is derived from an EMBL/GenBank/DDBJ whole genome shotgun (WGS) entry which is preliminary data.</text>
</comment>
<proteinExistence type="predicted"/>
<evidence type="ECO:0000259" key="1">
    <source>
        <dbReference type="Pfam" id="PF00753"/>
    </source>
</evidence>
<dbReference type="InterPro" id="IPR036866">
    <property type="entry name" value="RibonucZ/Hydroxyglut_hydro"/>
</dbReference>
<dbReference type="CDD" id="cd07713">
    <property type="entry name" value="DHPS-like_MBL-fold"/>
    <property type="match status" value="1"/>
</dbReference>
<evidence type="ECO:0000313" key="3">
    <source>
        <dbReference type="Proteomes" id="UP001165427"/>
    </source>
</evidence>
<dbReference type="EMBL" id="JALJRB010000015">
    <property type="protein sequence ID" value="MCJ8501639.1"/>
    <property type="molecule type" value="Genomic_DNA"/>
</dbReference>
<dbReference type="AlphaFoldDB" id="A0AA41R3J0"/>
<dbReference type="GO" id="GO:0016740">
    <property type="term" value="F:transferase activity"/>
    <property type="evidence" value="ECO:0007669"/>
    <property type="project" value="TreeGrafter"/>
</dbReference>
<evidence type="ECO:0000313" key="2">
    <source>
        <dbReference type="EMBL" id="MCJ8501639.1"/>
    </source>
</evidence>
<organism evidence="2 3">
    <name type="scientific">Desulfatitalea alkaliphila</name>
    <dbReference type="NCBI Taxonomy" id="2929485"/>
    <lineage>
        <taxon>Bacteria</taxon>
        <taxon>Pseudomonadati</taxon>
        <taxon>Thermodesulfobacteriota</taxon>
        <taxon>Desulfobacteria</taxon>
        <taxon>Desulfobacterales</taxon>
        <taxon>Desulfosarcinaceae</taxon>
        <taxon>Desulfatitalea</taxon>
    </lineage>
</organism>
<name>A0AA41R3J0_9BACT</name>
<dbReference type="RefSeq" id="WP_246910056.1">
    <property type="nucleotide sequence ID" value="NZ_JALJRB010000015.1"/>
</dbReference>
<dbReference type="PANTHER" id="PTHR13754">
    <property type="entry name" value="METALLO-BETA-LACTAMASE SUPERFAMILY PROTEIN"/>
    <property type="match status" value="1"/>
</dbReference>
<dbReference type="Proteomes" id="UP001165427">
    <property type="component" value="Unassembled WGS sequence"/>
</dbReference>
<sequence length="324" mass="34934">MATTVQLTEVRKAEVTFLVDNYTDLLLPDTETVKRMRTTPPNAPMAEHGLSYLVTVHTANGRHTLLMDAGISGTCLSHNAALLPISIAAQLDVVQQRIEDVGAIVLSHGHFDHFGGLDAFLRRQERKMPLVVHPDAFVERRLNLGPGMQVPMPTLTEASLSAAGAVLDKRQGPSTMADGHILVCGQVARTTPFEKGTPSLEAKHEDKWQQDQFVDDQAIAFHLQDRGLVILGGCSHAGIINTIAHIRNVTGVDQVHAVLGGFHLSGAGEDLIAPTVQAMQEIAPQLVVPTHCTGWKAIDAFAAAMPEQFVLNSVGTTYLFQGRA</sequence>
<dbReference type="SUPFAM" id="SSF56281">
    <property type="entry name" value="Metallo-hydrolase/oxidoreductase"/>
    <property type="match status" value="1"/>
</dbReference>
<dbReference type="PANTHER" id="PTHR13754:SF18">
    <property type="entry name" value="7,8-DIHYDROPTERIN-6-METHYL-4-(BETA-D-RIBOFURANOSYL)-AMINOBENZENE-5'-PHOSPHATE SYNTHASE"/>
    <property type="match status" value="1"/>
</dbReference>